<organism evidence="3 4">
    <name type="scientific">Erythroxylum novogranatense</name>
    <dbReference type="NCBI Taxonomy" id="1862640"/>
    <lineage>
        <taxon>Eukaryota</taxon>
        <taxon>Viridiplantae</taxon>
        <taxon>Streptophyta</taxon>
        <taxon>Embryophyta</taxon>
        <taxon>Tracheophyta</taxon>
        <taxon>Spermatophyta</taxon>
        <taxon>Magnoliopsida</taxon>
        <taxon>eudicotyledons</taxon>
        <taxon>Gunneridae</taxon>
        <taxon>Pentapetalae</taxon>
        <taxon>rosids</taxon>
        <taxon>fabids</taxon>
        <taxon>Malpighiales</taxon>
        <taxon>Erythroxylaceae</taxon>
        <taxon>Erythroxylum</taxon>
    </lineage>
</organism>
<proteinExistence type="predicted"/>
<evidence type="ECO:0000256" key="1">
    <source>
        <dbReference type="PROSITE-ProRule" id="PRU00339"/>
    </source>
</evidence>
<dbReference type="InterPro" id="IPR011990">
    <property type="entry name" value="TPR-like_helical_dom_sf"/>
</dbReference>
<dbReference type="PROSITE" id="PS50005">
    <property type="entry name" value="TPR"/>
    <property type="match status" value="1"/>
</dbReference>
<dbReference type="Gene3D" id="3.80.10.10">
    <property type="entry name" value="Ribonuclease Inhibitor"/>
    <property type="match status" value="1"/>
</dbReference>
<dbReference type="GO" id="GO:0040029">
    <property type="term" value="P:epigenetic regulation of gene expression"/>
    <property type="evidence" value="ECO:0007669"/>
    <property type="project" value="InterPro"/>
</dbReference>
<dbReference type="Proteomes" id="UP001159364">
    <property type="component" value="Unassembled WGS sequence"/>
</dbReference>
<sequence>MAKDTAQLSAAKVSYKNAWSEGNRQEEARWANVIGDILKNRGEYYLPDKHLLPTCQSLDEVYLRRQQYQDALVFRLKKKHLDLAKDANDLIEQQRASTQLGWTYPEMFLKSDEDHYSVQNAKKYFKSATRLAEKLKKNPLTNKTSFEAKTMLTKGLEICDEEEIGEDDDCRTRKHIEKDIIICKRIGHCQGEAKGYINLGGLHYRIQKYDEAIRCYEKPLDLAQSMEDEDALAVQIDQNIDTVKEAIKVMEDLRKEEQNFKKLTRDIAAARGTARERKYCILWCWHHVFAKRKKRIANELCDRELRNFNKAIKWFNKSWETYNSIGNLEVTLTKINIGDVLYCDGDWMGAIASEAKIPSIQLTALENMHYSHMIRFDNVDESSKSKSMGKLCSTRSQTSESVEIVNDDVPLVSLLQSTKHSSNIKAPRPENYKVHENLTKASKKCFTSNQQIAVRRKRIRVILSDNEDDFPNESDISKEKSTKCLVEDVASNESGHQFFTMHLYLLCSNTNTSLFSLQAAQLLPPIHVVPLMLRKCKFIQHLMKLYIDPWIELSETPNMKLLQRLYISELIEDEVIASDCELLYIYLTPFFLIVVPQICECPLLFTCLEVVNLSGNRPTDTCASFLSTILENLNMERCSITSRTNQKVSFALNDFFVLAQLSIVILTRNNQPISGNVLNNLLTKLVIEKSFTELSLNGLSLNKLVIDTLCQLAKTSSFSRLILGRTGVGTEGALQITESLFRGSQGSVLLDLSFCGLTRTYIHKLNSDATFICGILELNLGVNPISEEGGNALVSFLMDPQSSLEVLILNKCKLGYIGIQLVQALAENECLQELHLTDNADLKEKHILEYAQAVKERVNGMTSLLQPESNVSETL</sequence>
<feature type="repeat" description="TPR" evidence="1">
    <location>
        <begin position="193"/>
        <end position="226"/>
    </location>
</feature>
<dbReference type="SUPFAM" id="SSF48452">
    <property type="entry name" value="TPR-like"/>
    <property type="match status" value="1"/>
</dbReference>
<dbReference type="SMART" id="SM00368">
    <property type="entry name" value="LRR_RI"/>
    <property type="match status" value="3"/>
</dbReference>
<evidence type="ECO:0008006" key="5">
    <source>
        <dbReference type="Google" id="ProtNLM"/>
    </source>
</evidence>
<keyword evidence="1" id="KW-0802">TPR repeat</keyword>
<feature type="coiled-coil region" evidence="2">
    <location>
        <begin position="236"/>
        <end position="273"/>
    </location>
</feature>
<comment type="caution">
    <text evidence="3">The sequence shown here is derived from an EMBL/GenBank/DDBJ whole genome shotgun (WGS) entry which is preliminary data.</text>
</comment>
<dbReference type="SMART" id="SM00028">
    <property type="entry name" value="TPR"/>
    <property type="match status" value="1"/>
</dbReference>
<protein>
    <recommendedName>
        <fullName evidence="5">Protein TONSOKU</fullName>
    </recommendedName>
</protein>
<dbReference type="EMBL" id="JAIWQS010000084">
    <property type="protein sequence ID" value="KAJ8747767.1"/>
    <property type="molecule type" value="Genomic_DNA"/>
</dbReference>
<reference evidence="3 4" key="1">
    <citation type="submission" date="2021-09" db="EMBL/GenBank/DDBJ databases">
        <title>Genomic insights and catalytic innovation underlie evolution of tropane alkaloids biosynthesis.</title>
        <authorList>
            <person name="Wang Y.-J."/>
            <person name="Tian T."/>
            <person name="Huang J.-P."/>
            <person name="Huang S.-X."/>
        </authorList>
    </citation>
    <scope>NUCLEOTIDE SEQUENCE [LARGE SCALE GENOMIC DNA]</scope>
    <source>
        <strain evidence="3">KIB-2018</strain>
        <tissue evidence="3">Leaf</tissue>
    </source>
</reference>
<dbReference type="InterPro" id="IPR032675">
    <property type="entry name" value="LRR_dom_sf"/>
</dbReference>
<dbReference type="SUPFAM" id="SSF52047">
    <property type="entry name" value="RNI-like"/>
    <property type="match status" value="1"/>
</dbReference>
<keyword evidence="2" id="KW-0175">Coiled coil</keyword>
<dbReference type="GO" id="GO:0072423">
    <property type="term" value="P:response to DNA damage checkpoint signaling"/>
    <property type="evidence" value="ECO:0007669"/>
    <property type="project" value="InterPro"/>
</dbReference>
<dbReference type="PANTHER" id="PTHR47684:SF1">
    <property type="entry name" value="PROTEIN TONSOKU"/>
    <property type="match status" value="1"/>
</dbReference>
<dbReference type="InterPro" id="IPR019734">
    <property type="entry name" value="TPR_rpt"/>
</dbReference>
<dbReference type="Gene3D" id="1.25.40.10">
    <property type="entry name" value="Tetratricopeptide repeat domain"/>
    <property type="match status" value="2"/>
</dbReference>
<dbReference type="GO" id="GO:0005634">
    <property type="term" value="C:nucleus"/>
    <property type="evidence" value="ECO:0007669"/>
    <property type="project" value="InterPro"/>
</dbReference>
<evidence type="ECO:0000313" key="4">
    <source>
        <dbReference type="Proteomes" id="UP001159364"/>
    </source>
</evidence>
<keyword evidence="4" id="KW-1185">Reference proteome</keyword>
<dbReference type="GO" id="GO:0009933">
    <property type="term" value="P:meristem structural organization"/>
    <property type="evidence" value="ECO:0007669"/>
    <property type="project" value="InterPro"/>
</dbReference>
<evidence type="ECO:0000313" key="3">
    <source>
        <dbReference type="EMBL" id="KAJ8747767.1"/>
    </source>
</evidence>
<gene>
    <name evidence="3" type="ORF">K2173_011419</name>
</gene>
<name>A0AAV8S6N3_9ROSI</name>
<dbReference type="PANTHER" id="PTHR47684">
    <property type="entry name" value="PROTEIN TONSOKU"/>
    <property type="match status" value="1"/>
</dbReference>
<evidence type="ECO:0000256" key="2">
    <source>
        <dbReference type="SAM" id="Coils"/>
    </source>
</evidence>
<accession>A0AAV8S6N3</accession>
<dbReference type="InterPro" id="IPR044227">
    <property type="entry name" value="TONSOKU"/>
</dbReference>
<dbReference type="AlphaFoldDB" id="A0AAV8S6N3"/>